<evidence type="ECO:0000256" key="3">
    <source>
        <dbReference type="ARBA" id="ARBA00023163"/>
    </source>
</evidence>
<dbReference type="InterPro" id="IPR011008">
    <property type="entry name" value="Dimeric_a/b-barrel"/>
</dbReference>
<evidence type="ECO:0000313" key="5">
    <source>
        <dbReference type="EMBL" id="PWG17203.1"/>
    </source>
</evidence>
<protein>
    <submittedName>
        <fullName evidence="5">AsnC family transcriptional regulator</fullName>
    </submittedName>
</protein>
<keyword evidence="2" id="KW-0238">DNA-binding</keyword>
<keyword evidence="6" id="KW-1185">Reference proteome</keyword>
<proteinExistence type="predicted"/>
<dbReference type="InterPro" id="IPR000485">
    <property type="entry name" value="AsnC-type_HTH_dom"/>
</dbReference>
<dbReference type="Pfam" id="PF13412">
    <property type="entry name" value="HTH_24"/>
    <property type="match status" value="1"/>
</dbReference>
<accession>A0A2V1P3X5</accession>
<dbReference type="GO" id="GO:0043200">
    <property type="term" value="P:response to amino acid"/>
    <property type="evidence" value="ECO:0007669"/>
    <property type="project" value="TreeGrafter"/>
</dbReference>
<evidence type="ECO:0000313" key="6">
    <source>
        <dbReference type="Proteomes" id="UP000245293"/>
    </source>
</evidence>
<dbReference type="InterPro" id="IPR019887">
    <property type="entry name" value="Tscrpt_reg_AsnC/Lrp_C"/>
</dbReference>
<dbReference type="GO" id="GO:0043565">
    <property type="term" value="F:sequence-specific DNA binding"/>
    <property type="evidence" value="ECO:0007669"/>
    <property type="project" value="InterPro"/>
</dbReference>
<dbReference type="Proteomes" id="UP000245293">
    <property type="component" value="Unassembled WGS sequence"/>
</dbReference>
<comment type="caution">
    <text evidence="5">The sequence shown here is derived from an EMBL/GenBank/DDBJ whole genome shotgun (WGS) entry which is preliminary data.</text>
</comment>
<gene>
    <name evidence="5" type="ORF">DFK10_07390</name>
</gene>
<feature type="domain" description="HTH asnC-type" evidence="4">
    <location>
        <begin position="2"/>
        <end position="63"/>
    </location>
</feature>
<dbReference type="PRINTS" id="PR00033">
    <property type="entry name" value="HTHASNC"/>
</dbReference>
<dbReference type="SUPFAM" id="SSF54909">
    <property type="entry name" value="Dimeric alpha+beta barrel"/>
    <property type="match status" value="1"/>
</dbReference>
<dbReference type="OrthoDB" id="7853257at2"/>
<dbReference type="AlphaFoldDB" id="A0A2V1P3X5"/>
<dbReference type="Pfam" id="PF01037">
    <property type="entry name" value="AsnC_trans_reg"/>
    <property type="match status" value="1"/>
</dbReference>
<dbReference type="PANTHER" id="PTHR30154">
    <property type="entry name" value="LEUCINE-RESPONSIVE REGULATORY PROTEIN"/>
    <property type="match status" value="1"/>
</dbReference>
<evidence type="ECO:0000256" key="1">
    <source>
        <dbReference type="ARBA" id="ARBA00023015"/>
    </source>
</evidence>
<dbReference type="InterPro" id="IPR036390">
    <property type="entry name" value="WH_DNA-bd_sf"/>
</dbReference>
<dbReference type="InterPro" id="IPR019888">
    <property type="entry name" value="Tscrpt_reg_AsnC-like"/>
</dbReference>
<reference evidence="6" key="1">
    <citation type="submission" date="2018-05" db="EMBL/GenBank/DDBJ databases">
        <authorList>
            <person name="Du Z."/>
            <person name="Wang X."/>
        </authorList>
    </citation>
    <scope>NUCLEOTIDE SEQUENCE [LARGE SCALE GENOMIC DNA]</scope>
    <source>
        <strain evidence="6">WDS4C29</strain>
    </source>
</reference>
<name>A0A2V1P3X5_9RHOB</name>
<keyword evidence="1" id="KW-0805">Transcription regulation</keyword>
<sequence length="151" mass="17042">MLDDLDRRLLRQLQADPTLTAADLAERSGVSALRATRRLARLEEQGILKGRRARIDWTALGYAVAVSLRFTLEKAQANAFDAFIAAAREIPEVVEIQTFLGRVDVRLYVIARDMAHYQQLYRDRILALPHIAELEALMTVATLKNDESLPL</sequence>
<evidence type="ECO:0000256" key="2">
    <source>
        <dbReference type="ARBA" id="ARBA00023125"/>
    </source>
</evidence>
<dbReference type="GO" id="GO:0005829">
    <property type="term" value="C:cytosol"/>
    <property type="evidence" value="ECO:0007669"/>
    <property type="project" value="TreeGrafter"/>
</dbReference>
<dbReference type="PROSITE" id="PS50956">
    <property type="entry name" value="HTH_ASNC_2"/>
    <property type="match status" value="1"/>
</dbReference>
<dbReference type="SUPFAM" id="SSF46785">
    <property type="entry name" value="Winged helix' DNA-binding domain"/>
    <property type="match status" value="1"/>
</dbReference>
<dbReference type="Gene3D" id="1.10.10.10">
    <property type="entry name" value="Winged helix-like DNA-binding domain superfamily/Winged helix DNA-binding domain"/>
    <property type="match status" value="1"/>
</dbReference>
<evidence type="ECO:0000259" key="4">
    <source>
        <dbReference type="PROSITE" id="PS50956"/>
    </source>
</evidence>
<keyword evidence="3" id="KW-0804">Transcription</keyword>
<dbReference type="RefSeq" id="WP_109388174.1">
    <property type="nucleotide sequence ID" value="NZ_QETF01000006.1"/>
</dbReference>
<dbReference type="PANTHER" id="PTHR30154:SF34">
    <property type="entry name" value="TRANSCRIPTIONAL REGULATOR AZLB"/>
    <property type="match status" value="1"/>
</dbReference>
<dbReference type="SMART" id="SM00344">
    <property type="entry name" value="HTH_ASNC"/>
    <property type="match status" value="1"/>
</dbReference>
<organism evidence="5 6">
    <name type="scientific">Salibaculum griseiflavum</name>
    <dbReference type="NCBI Taxonomy" id="1914409"/>
    <lineage>
        <taxon>Bacteria</taxon>
        <taxon>Pseudomonadati</taxon>
        <taxon>Pseudomonadota</taxon>
        <taxon>Alphaproteobacteria</taxon>
        <taxon>Rhodobacterales</taxon>
        <taxon>Roseobacteraceae</taxon>
        <taxon>Salibaculum</taxon>
    </lineage>
</organism>
<dbReference type="InterPro" id="IPR036388">
    <property type="entry name" value="WH-like_DNA-bd_sf"/>
</dbReference>
<dbReference type="EMBL" id="QETF01000006">
    <property type="protein sequence ID" value="PWG17203.1"/>
    <property type="molecule type" value="Genomic_DNA"/>
</dbReference>
<dbReference type="Gene3D" id="3.30.70.920">
    <property type="match status" value="1"/>
</dbReference>